<comment type="caution">
    <text evidence="1">The sequence shown here is derived from an EMBL/GenBank/DDBJ whole genome shotgun (WGS) entry which is preliminary data.</text>
</comment>
<evidence type="ECO:0008006" key="3">
    <source>
        <dbReference type="Google" id="ProtNLM"/>
    </source>
</evidence>
<organism evidence="1 2">
    <name type="scientific">Orchesella dallaii</name>
    <dbReference type="NCBI Taxonomy" id="48710"/>
    <lineage>
        <taxon>Eukaryota</taxon>
        <taxon>Metazoa</taxon>
        <taxon>Ecdysozoa</taxon>
        <taxon>Arthropoda</taxon>
        <taxon>Hexapoda</taxon>
        <taxon>Collembola</taxon>
        <taxon>Entomobryomorpha</taxon>
        <taxon>Entomobryoidea</taxon>
        <taxon>Orchesellidae</taxon>
        <taxon>Orchesellinae</taxon>
        <taxon>Orchesella</taxon>
    </lineage>
</organism>
<dbReference type="Proteomes" id="UP001642540">
    <property type="component" value="Unassembled WGS sequence"/>
</dbReference>
<evidence type="ECO:0000313" key="1">
    <source>
        <dbReference type="EMBL" id="CAL8070357.1"/>
    </source>
</evidence>
<dbReference type="SUPFAM" id="SSF52047">
    <property type="entry name" value="RNI-like"/>
    <property type="match status" value="1"/>
</dbReference>
<proteinExistence type="predicted"/>
<gene>
    <name evidence="1" type="ORF">ODALV1_LOCUS1202</name>
</gene>
<dbReference type="InterPro" id="IPR032675">
    <property type="entry name" value="LRR_dom_sf"/>
</dbReference>
<dbReference type="EMBL" id="CAXLJM020000004">
    <property type="protein sequence ID" value="CAL8070357.1"/>
    <property type="molecule type" value="Genomic_DNA"/>
</dbReference>
<sequence>MAYAAPQPPYGLTTLGGMSPVGLTTLGGVSPIRYFTLGGVPISTLDSGVELSCVFPELVWKKILSHVKDPNDALALLNTSPFFNQRMKELQLFSQIIPILMKGSHLNLSNTLKCRVLTKKTQLAVDDAFWEISSANTPHSFPTPSTRNDPYMITPFPFPSTPFYDGPNCFINDQELLRFTNHFRGTSNKLVNPFFQDHVKLWISNALFFNRVIEMLARFGHLIRKLELNMNFINIPGTLMERLIMALNHVPNLESLCFTFKPFPLGLDVIVPNQGNVGVEQVVRMPSPEELPKLYHLVELDISLLIGNGRRATFLDVFRRILEAYGQQLSKLVCKDTLIGNWGLIPMEIFSSQLTNLKELTLYGQFADTIGRACQTLSQIRLPNLVRLNVDFVFSVGVALPQEFVEALNHLRNTLEVLALWWKWDSHQPEPLRLLLADPPVPLLTLPKLKSLYLHNPDLNSNLWNVFQTQLINLEHVELRNIHRRNWRSIEESILPQPSFFSRFQTLRKFVLTNVGYGGMITTEITRMDFELGQKTVTVNKQPYVREFRGQRW</sequence>
<keyword evidence="2" id="KW-1185">Reference proteome</keyword>
<evidence type="ECO:0000313" key="2">
    <source>
        <dbReference type="Proteomes" id="UP001642540"/>
    </source>
</evidence>
<accession>A0ABP1PL07</accession>
<protein>
    <recommendedName>
        <fullName evidence="3">F-box domain-containing protein</fullName>
    </recommendedName>
</protein>
<dbReference type="Gene3D" id="3.80.10.10">
    <property type="entry name" value="Ribonuclease Inhibitor"/>
    <property type="match status" value="1"/>
</dbReference>
<reference evidence="1 2" key="1">
    <citation type="submission" date="2024-08" db="EMBL/GenBank/DDBJ databases">
        <authorList>
            <person name="Cucini C."/>
            <person name="Frati F."/>
        </authorList>
    </citation>
    <scope>NUCLEOTIDE SEQUENCE [LARGE SCALE GENOMIC DNA]</scope>
</reference>
<name>A0ABP1PL07_9HEXA</name>